<dbReference type="Proteomes" id="UP000717696">
    <property type="component" value="Unassembled WGS sequence"/>
</dbReference>
<comment type="caution">
    <text evidence="1">The sequence shown here is derived from an EMBL/GenBank/DDBJ whole genome shotgun (WGS) entry which is preliminary data.</text>
</comment>
<protein>
    <submittedName>
        <fullName evidence="1">Uncharacterized protein</fullName>
    </submittedName>
</protein>
<accession>A0A9P9ISJ6</accession>
<evidence type="ECO:0000313" key="1">
    <source>
        <dbReference type="EMBL" id="KAH7131732.1"/>
    </source>
</evidence>
<name>A0A9P9ISJ6_9HYPO</name>
<organism evidence="1 2">
    <name type="scientific">Dactylonectria estremocensis</name>
    <dbReference type="NCBI Taxonomy" id="1079267"/>
    <lineage>
        <taxon>Eukaryota</taxon>
        <taxon>Fungi</taxon>
        <taxon>Dikarya</taxon>
        <taxon>Ascomycota</taxon>
        <taxon>Pezizomycotina</taxon>
        <taxon>Sordariomycetes</taxon>
        <taxon>Hypocreomycetidae</taxon>
        <taxon>Hypocreales</taxon>
        <taxon>Nectriaceae</taxon>
        <taxon>Dactylonectria</taxon>
    </lineage>
</organism>
<dbReference type="AlphaFoldDB" id="A0A9P9ISJ6"/>
<keyword evidence="2" id="KW-1185">Reference proteome</keyword>
<sequence>MILRILSSKALQARREEHTAMTRDKLLRRMELGASRGRPDLINGLLQKQDGLVSDSLMPKNNDSRL</sequence>
<gene>
    <name evidence="1" type="ORF">B0J13DRAFT_563076</name>
</gene>
<reference evidence="1" key="1">
    <citation type="journal article" date="2021" name="Nat. Commun.">
        <title>Genetic determinants of endophytism in the Arabidopsis root mycobiome.</title>
        <authorList>
            <person name="Mesny F."/>
            <person name="Miyauchi S."/>
            <person name="Thiergart T."/>
            <person name="Pickel B."/>
            <person name="Atanasova L."/>
            <person name="Karlsson M."/>
            <person name="Huettel B."/>
            <person name="Barry K.W."/>
            <person name="Haridas S."/>
            <person name="Chen C."/>
            <person name="Bauer D."/>
            <person name="Andreopoulos W."/>
            <person name="Pangilinan J."/>
            <person name="LaButti K."/>
            <person name="Riley R."/>
            <person name="Lipzen A."/>
            <person name="Clum A."/>
            <person name="Drula E."/>
            <person name="Henrissat B."/>
            <person name="Kohler A."/>
            <person name="Grigoriev I.V."/>
            <person name="Martin F.M."/>
            <person name="Hacquard S."/>
        </authorList>
    </citation>
    <scope>NUCLEOTIDE SEQUENCE</scope>
    <source>
        <strain evidence="1">MPI-CAGE-AT-0021</strain>
    </source>
</reference>
<dbReference type="EMBL" id="JAGMUU010000019">
    <property type="protein sequence ID" value="KAH7131732.1"/>
    <property type="molecule type" value="Genomic_DNA"/>
</dbReference>
<feature type="non-terminal residue" evidence="1">
    <location>
        <position position="66"/>
    </location>
</feature>
<evidence type="ECO:0000313" key="2">
    <source>
        <dbReference type="Proteomes" id="UP000717696"/>
    </source>
</evidence>
<proteinExistence type="predicted"/>